<dbReference type="PANTHER" id="PTHR24567:SF26">
    <property type="entry name" value="REGULATORY PROTEIN YEIL"/>
    <property type="match status" value="1"/>
</dbReference>
<feature type="domain" description="Cyclic nucleotide-binding" evidence="4">
    <location>
        <begin position="14"/>
        <end position="116"/>
    </location>
</feature>
<dbReference type="Pfam" id="PF00027">
    <property type="entry name" value="cNMP_binding"/>
    <property type="match status" value="1"/>
</dbReference>
<organism evidence="6 7">
    <name type="scientific">Danxiaibacter flavus</name>
    <dbReference type="NCBI Taxonomy" id="3049108"/>
    <lineage>
        <taxon>Bacteria</taxon>
        <taxon>Pseudomonadati</taxon>
        <taxon>Bacteroidota</taxon>
        <taxon>Chitinophagia</taxon>
        <taxon>Chitinophagales</taxon>
        <taxon>Chitinophagaceae</taxon>
        <taxon>Danxiaibacter</taxon>
    </lineage>
</organism>
<feature type="domain" description="HTH crp-type" evidence="5">
    <location>
        <begin position="130"/>
        <end position="201"/>
    </location>
</feature>
<evidence type="ECO:0000256" key="3">
    <source>
        <dbReference type="ARBA" id="ARBA00023163"/>
    </source>
</evidence>
<dbReference type="Gene3D" id="2.60.120.10">
    <property type="entry name" value="Jelly Rolls"/>
    <property type="match status" value="1"/>
</dbReference>
<accession>A0ABV3ZAP2</accession>
<evidence type="ECO:0000256" key="1">
    <source>
        <dbReference type="ARBA" id="ARBA00023015"/>
    </source>
</evidence>
<dbReference type="InterPro" id="IPR000595">
    <property type="entry name" value="cNMP-bd_dom"/>
</dbReference>
<protein>
    <submittedName>
        <fullName evidence="6">Crp/Fnr family transcriptional regulator</fullName>
    </submittedName>
</protein>
<dbReference type="EMBL" id="JAULBC010000001">
    <property type="protein sequence ID" value="MEX6686934.1"/>
    <property type="molecule type" value="Genomic_DNA"/>
</dbReference>
<dbReference type="SUPFAM" id="SSF51206">
    <property type="entry name" value="cAMP-binding domain-like"/>
    <property type="match status" value="1"/>
</dbReference>
<name>A0ABV3ZAP2_9BACT</name>
<evidence type="ECO:0000313" key="7">
    <source>
        <dbReference type="Proteomes" id="UP001560573"/>
    </source>
</evidence>
<gene>
    <name evidence="6" type="ORF">QTN47_05485</name>
</gene>
<dbReference type="Proteomes" id="UP001560573">
    <property type="component" value="Unassembled WGS sequence"/>
</dbReference>
<keyword evidence="2" id="KW-0238">DNA-binding</keyword>
<keyword evidence="1" id="KW-0805">Transcription regulation</keyword>
<sequence length="211" mass="24143">MIDSDLLLSWGATYKKVPAGEFLFKEGASCNFYCQVESGKFKLINIEDNGKEYLQDIVEPSDCIGELSLFNGSLYEVSAIALVDSIVIRLCKDSFERLLRDYPNLHKGFTDKLAEKLRFKSQFLKEFSCHEPEHRIRVLLKYLIATNKNYCKHCSQVKMTRQQIADMTGLRVETVIRVMRTMHEKGQLLINGGKVYYNDMSGIITKCCVAS</sequence>
<evidence type="ECO:0000256" key="2">
    <source>
        <dbReference type="ARBA" id="ARBA00023125"/>
    </source>
</evidence>
<dbReference type="InterPro" id="IPR036390">
    <property type="entry name" value="WH_DNA-bd_sf"/>
</dbReference>
<dbReference type="RefSeq" id="WP_369328330.1">
    <property type="nucleotide sequence ID" value="NZ_JAULBC010000001.1"/>
</dbReference>
<dbReference type="PANTHER" id="PTHR24567">
    <property type="entry name" value="CRP FAMILY TRANSCRIPTIONAL REGULATORY PROTEIN"/>
    <property type="match status" value="1"/>
</dbReference>
<keyword evidence="7" id="KW-1185">Reference proteome</keyword>
<dbReference type="InterPro" id="IPR050397">
    <property type="entry name" value="Env_Response_Regulators"/>
</dbReference>
<dbReference type="InterPro" id="IPR014710">
    <property type="entry name" value="RmlC-like_jellyroll"/>
</dbReference>
<dbReference type="Pfam" id="PF13545">
    <property type="entry name" value="HTH_Crp_2"/>
    <property type="match status" value="1"/>
</dbReference>
<dbReference type="SUPFAM" id="SSF46785">
    <property type="entry name" value="Winged helix' DNA-binding domain"/>
    <property type="match status" value="1"/>
</dbReference>
<proteinExistence type="predicted"/>
<keyword evidence="3" id="KW-0804">Transcription</keyword>
<evidence type="ECO:0000313" key="6">
    <source>
        <dbReference type="EMBL" id="MEX6686934.1"/>
    </source>
</evidence>
<dbReference type="InterPro" id="IPR012318">
    <property type="entry name" value="HTH_CRP"/>
</dbReference>
<dbReference type="SMART" id="SM00419">
    <property type="entry name" value="HTH_CRP"/>
    <property type="match status" value="1"/>
</dbReference>
<evidence type="ECO:0000259" key="5">
    <source>
        <dbReference type="PROSITE" id="PS51063"/>
    </source>
</evidence>
<dbReference type="InterPro" id="IPR018490">
    <property type="entry name" value="cNMP-bd_dom_sf"/>
</dbReference>
<dbReference type="SMART" id="SM00100">
    <property type="entry name" value="cNMP"/>
    <property type="match status" value="1"/>
</dbReference>
<dbReference type="PROSITE" id="PS51063">
    <property type="entry name" value="HTH_CRP_2"/>
    <property type="match status" value="1"/>
</dbReference>
<dbReference type="PROSITE" id="PS50042">
    <property type="entry name" value="CNMP_BINDING_3"/>
    <property type="match status" value="1"/>
</dbReference>
<dbReference type="CDD" id="cd00038">
    <property type="entry name" value="CAP_ED"/>
    <property type="match status" value="1"/>
</dbReference>
<reference evidence="6 7" key="1">
    <citation type="submission" date="2023-07" db="EMBL/GenBank/DDBJ databases">
        <authorList>
            <person name="Lian W.-H."/>
        </authorList>
    </citation>
    <scope>NUCLEOTIDE SEQUENCE [LARGE SCALE GENOMIC DNA]</scope>
    <source>
        <strain evidence="6 7">SYSU DXS3180</strain>
    </source>
</reference>
<dbReference type="PRINTS" id="PR00034">
    <property type="entry name" value="HTHCRP"/>
</dbReference>
<evidence type="ECO:0000259" key="4">
    <source>
        <dbReference type="PROSITE" id="PS50042"/>
    </source>
</evidence>
<comment type="caution">
    <text evidence="6">The sequence shown here is derived from an EMBL/GenBank/DDBJ whole genome shotgun (WGS) entry which is preliminary data.</text>
</comment>